<feature type="region of interest" description="Disordered" evidence="1">
    <location>
        <begin position="1"/>
        <end position="60"/>
    </location>
</feature>
<organism evidence="2 3">
    <name type="scientific">Brassica cretica</name>
    <name type="common">Mustard</name>
    <dbReference type="NCBI Taxonomy" id="69181"/>
    <lineage>
        <taxon>Eukaryota</taxon>
        <taxon>Viridiplantae</taxon>
        <taxon>Streptophyta</taxon>
        <taxon>Embryophyta</taxon>
        <taxon>Tracheophyta</taxon>
        <taxon>Spermatophyta</taxon>
        <taxon>Magnoliopsida</taxon>
        <taxon>eudicotyledons</taxon>
        <taxon>Gunneridae</taxon>
        <taxon>Pentapetalae</taxon>
        <taxon>rosids</taxon>
        <taxon>malvids</taxon>
        <taxon>Brassicales</taxon>
        <taxon>Brassicaceae</taxon>
        <taxon>Brassiceae</taxon>
        <taxon>Brassica</taxon>
    </lineage>
</organism>
<evidence type="ECO:0000256" key="1">
    <source>
        <dbReference type="SAM" id="MobiDB-lite"/>
    </source>
</evidence>
<feature type="compositionally biased region" description="Basic and acidic residues" evidence="1">
    <location>
        <begin position="51"/>
        <end position="60"/>
    </location>
</feature>
<proteinExistence type="predicted"/>
<dbReference type="Proteomes" id="UP000712600">
    <property type="component" value="Unassembled WGS sequence"/>
</dbReference>
<accession>A0A8S9QH65</accession>
<protein>
    <submittedName>
        <fullName evidence="2">Uncharacterized protein</fullName>
    </submittedName>
</protein>
<evidence type="ECO:0000313" key="2">
    <source>
        <dbReference type="EMBL" id="KAF3541677.1"/>
    </source>
</evidence>
<name>A0A8S9QH65_BRACR</name>
<dbReference type="AlphaFoldDB" id="A0A8S9QH65"/>
<gene>
    <name evidence="2" type="ORF">F2Q69_00023645</name>
</gene>
<dbReference type="EMBL" id="QGKX02001290">
    <property type="protein sequence ID" value="KAF3541677.1"/>
    <property type="molecule type" value="Genomic_DNA"/>
</dbReference>
<comment type="caution">
    <text evidence="2">The sequence shown here is derived from an EMBL/GenBank/DDBJ whole genome shotgun (WGS) entry which is preliminary data.</text>
</comment>
<sequence>MKLVTLIAEERGRSQKPAYDSTDEATSTYPDAKSSDSSGVSDSEQRPTALSEKRDGDNHD</sequence>
<evidence type="ECO:0000313" key="3">
    <source>
        <dbReference type="Proteomes" id="UP000712600"/>
    </source>
</evidence>
<reference evidence="2" key="1">
    <citation type="submission" date="2019-12" db="EMBL/GenBank/DDBJ databases">
        <title>Genome sequencing and annotation of Brassica cretica.</title>
        <authorList>
            <person name="Studholme D.J."/>
            <person name="Sarris P."/>
        </authorList>
    </citation>
    <scope>NUCLEOTIDE SEQUENCE</scope>
    <source>
        <strain evidence="2">PFS-109/04</strain>
        <tissue evidence="2">Leaf</tissue>
    </source>
</reference>